<dbReference type="InterPro" id="IPR024647">
    <property type="entry name" value="DNA_pol_a_cat_su_N"/>
</dbReference>
<dbReference type="PANTHER" id="PTHR45861:SF1">
    <property type="entry name" value="DNA POLYMERASE ALPHA CATALYTIC SUBUNIT"/>
    <property type="match status" value="1"/>
</dbReference>
<dbReference type="InterPro" id="IPR023211">
    <property type="entry name" value="DNA_pol_palm_dom_sf"/>
</dbReference>
<feature type="compositionally biased region" description="Basic and acidic residues" evidence="13">
    <location>
        <begin position="869"/>
        <end position="879"/>
    </location>
</feature>
<feature type="domain" description="DNA polymerase alpha catalytic subunit N-terminal" evidence="17">
    <location>
        <begin position="21"/>
        <end position="76"/>
    </location>
</feature>
<feature type="region of interest" description="Disordered" evidence="13">
    <location>
        <begin position="126"/>
        <end position="152"/>
    </location>
</feature>
<dbReference type="SUPFAM" id="SSF56672">
    <property type="entry name" value="DNA/RNA polymerases"/>
    <property type="match status" value="1"/>
</dbReference>
<feature type="domain" description="Zinc finger DNA-directed DNA polymerase family B alpha" evidence="16">
    <location>
        <begin position="1323"/>
        <end position="1505"/>
    </location>
</feature>
<gene>
    <name evidence="18" type="ORF">WJX75_008315</name>
</gene>
<evidence type="ECO:0000256" key="12">
    <source>
        <dbReference type="RuleBase" id="RU000442"/>
    </source>
</evidence>
<dbReference type="Pfam" id="PF03104">
    <property type="entry name" value="DNA_pol_B_exo1"/>
    <property type="match status" value="1"/>
</dbReference>
<keyword evidence="5 12" id="KW-0235">DNA replication</keyword>
<feature type="region of interest" description="Disordered" evidence="13">
    <location>
        <begin position="304"/>
        <end position="327"/>
    </location>
</feature>
<proteinExistence type="inferred from homology"/>
<comment type="subcellular location">
    <subcellularLocation>
        <location evidence="1">Nucleus</location>
    </subcellularLocation>
</comment>
<dbReference type="InterPro" id="IPR012337">
    <property type="entry name" value="RNaseH-like_sf"/>
</dbReference>
<keyword evidence="9 12" id="KW-0239">DNA-directed DNA polymerase</keyword>
<dbReference type="PRINTS" id="PR00106">
    <property type="entry name" value="DNAPOLB"/>
</dbReference>
<evidence type="ECO:0000313" key="18">
    <source>
        <dbReference type="EMBL" id="KAK9916883.1"/>
    </source>
</evidence>
<keyword evidence="11" id="KW-0539">Nucleus</keyword>
<dbReference type="PANTHER" id="PTHR45861">
    <property type="entry name" value="DNA POLYMERASE ALPHA CATALYTIC SUBUNIT"/>
    <property type="match status" value="1"/>
</dbReference>
<dbReference type="Gene3D" id="3.90.1600.10">
    <property type="entry name" value="Palm domain of DNA polymerase"/>
    <property type="match status" value="1"/>
</dbReference>
<evidence type="ECO:0000259" key="17">
    <source>
        <dbReference type="Pfam" id="PF12254"/>
    </source>
</evidence>
<dbReference type="InterPro" id="IPR017964">
    <property type="entry name" value="DNA-dir_DNA_pol_B_CS"/>
</dbReference>
<evidence type="ECO:0000256" key="2">
    <source>
        <dbReference type="ARBA" id="ARBA00005755"/>
    </source>
</evidence>
<dbReference type="Gene3D" id="1.10.3200.20">
    <property type="entry name" value="DNA Polymerase alpha, zinc finger"/>
    <property type="match status" value="1"/>
</dbReference>
<dbReference type="CDD" id="cd05776">
    <property type="entry name" value="DNA_polB_alpha_exo"/>
    <property type="match status" value="1"/>
</dbReference>
<feature type="region of interest" description="Disordered" evidence="13">
    <location>
        <begin position="205"/>
        <end position="290"/>
    </location>
</feature>
<dbReference type="InterPro" id="IPR042087">
    <property type="entry name" value="DNA_pol_B_thumb"/>
</dbReference>
<feature type="domain" description="DNA-directed DNA polymerase family B exonuclease" evidence="15">
    <location>
        <begin position="533"/>
        <end position="752"/>
    </location>
</feature>
<dbReference type="InterPro" id="IPR015088">
    <property type="entry name" value="Znf_DNA-dir_DNA_pol_B_alpha"/>
</dbReference>
<dbReference type="InterPro" id="IPR006172">
    <property type="entry name" value="DNA-dir_DNA_pol_B"/>
</dbReference>
<dbReference type="Gene3D" id="6.10.10.100">
    <property type="match status" value="1"/>
</dbReference>
<evidence type="ECO:0000259" key="15">
    <source>
        <dbReference type="Pfam" id="PF03104"/>
    </source>
</evidence>
<dbReference type="Gene3D" id="2.40.50.730">
    <property type="match status" value="1"/>
</dbReference>
<evidence type="ECO:0000256" key="4">
    <source>
        <dbReference type="ARBA" id="ARBA00022695"/>
    </source>
</evidence>
<feature type="compositionally biased region" description="Basic and acidic residues" evidence="13">
    <location>
        <begin position="249"/>
        <end position="265"/>
    </location>
</feature>
<keyword evidence="10 12" id="KW-0238">DNA-binding</keyword>
<dbReference type="InterPro" id="IPR038256">
    <property type="entry name" value="Pol_alpha_znc_sf"/>
</dbReference>
<sequence length="1532" mass="166139">MSDEPRSRRAARPASKAAGALARLAEIRRSGAKHGAVYDVKEEENVFDVVQEDEYADIVAKRRDEGGDFIEDDDGARKKQLPTASKAAKQSINKLFSKATAKVTTVRNDPETNQAADAFLNDILTDLGDSKPSTSRHHSLAPAGTSAAARAGTSFAARLGSTARAGPRAQKPAAAARLGRAALAGTAASRLSKALRDVPMLDATVKDEDMGYADGGGNDYNNDCNDDYNGDYGGDAGTDTDLPDDPPQDDARPESPDRPAVKAECIEEPPSTSEPEQRTGFPQGDVEAPTPTANRTVQQLRAQEGTPAGSSTGGGAPKTPWRTPPPTFAEVATPLTAVAASGWQQHYDDDAEAAEGGAEGADEVKEETKEEWVDDGSLPLVDNMLPFFLLDAHEEQATPGTVYLFGKVPNGGQQQSCCAVLEGCMRSVFFVPQPGTFTGADLTRLEAEAAANPGAKGALLRHLHEQAADLKAEVRAVLAEHGIDKYVIKPVRRNYAFELETVPHGEQWVLKVRYSAAKPCLPLGLEGEHFLGVSWCKLEVKVDGHKNVSAKCPGQQEPPPLVVAALNLKTSLHPQANTNEVVAASVVYLPAVNLDRPLSKAAWNSSRSLRHFSVLRKLDGQPFPAGFEAMVQAANASEMGRRNGGTMLSAQATERSLLMNLLARLRALDADVFVGHNIAAFDLDVLLHRLQHHKVPQWSRVGRLRRSTFPSLGGGGGSFGGGAGPGLLAAMAGRLICDTYLGARELLHEVDYTMATLARIHLGQTRSDLAAADVPGKYEAAPKLMELVQHTESDAWLALSLAMHLNLLPLSRQLSCLSGSLWSRTLQGQRAQRIEMLLLHEFHARKFLLPDKLSARERERQARRQHAAAHADDGEAFEEVKAGGKKGKAQYAGGLVLEPKKGLYNSIVLLLDFNSLYPSIIQEYNICFTTVRRPKDGSIAPLPEPSHDLAVLPKVIRGLVQRRREVKALLASERDGVRRQQLDIRQQALKLTANSMYGCLGFSASRFFARPLAELVTAQGRDILQSTVDLVQSSVGLEVIYGDTDSIMVRTDSAKEEDARAMGARVKREVNKRYKLLEIELDAMYKCMLLLKKKKYAAIKLDRDAAGRTIEVKEAKGLDMVRRDWCALAKDVGNYALDEILSGRPCEDVVSAIHARLRQVREKMDAGAVTLDKFVIHKQLTKRPEDYPDAKNQPHVQVALRRAAAHKRDGTKQGETVPYIICIEVDEAGQPKEGGSSGLAERAFHREELATNSALRVDVQYYLANQVHPVVSRLCAPIEGTDAARLADCLGLDPAKYHAQAAAGTGMRDALEDALIASTATLDCDARYKDCEPLWLTSADGTRFAFVGVQEVVSGKIAPGDAFAPPDAAATGSGLSAAQVANQVGLRAREAVAKYYEGTLVSDDELMPVTTRNICLRAQGDAAPGTASPNVASTGHMAAAMSEAALYMQLSHFQRLLDPSLAISRLKDDTERQEATRRLVPIRPVLEAGRRAVEQLRNRCAYRWMGGIRTIPHGRHITRVRTLLRGSFTRQY</sequence>
<comment type="caution">
    <text evidence="18">The sequence shown here is derived from an EMBL/GenBank/DDBJ whole genome shotgun (WGS) entry which is preliminary data.</text>
</comment>
<dbReference type="InterPro" id="IPR043502">
    <property type="entry name" value="DNA/RNA_pol_sf"/>
</dbReference>
<comment type="catalytic activity">
    <reaction evidence="12">
        <text>DNA(n) + a 2'-deoxyribonucleoside 5'-triphosphate = DNA(n+1) + diphosphate</text>
        <dbReference type="Rhea" id="RHEA:22508"/>
        <dbReference type="Rhea" id="RHEA-COMP:17339"/>
        <dbReference type="Rhea" id="RHEA-COMP:17340"/>
        <dbReference type="ChEBI" id="CHEBI:33019"/>
        <dbReference type="ChEBI" id="CHEBI:61560"/>
        <dbReference type="ChEBI" id="CHEBI:173112"/>
        <dbReference type="EC" id="2.7.7.7"/>
    </reaction>
</comment>
<keyword evidence="4 12" id="KW-0548">Nucleotidyltransferase</keyword>
<dbReference type="Pfam" id="PF08996">
    <property type="entry name" value="zf-DNA_Pol"/>
    <property type="match status" value="1"/>
</dbReference>
<dbReference type="CDD" id="cd05532">
    <property type="entry name" value="POLBc_alpha"/>
    <property type="match status" value="1"/>
</dbReference>
<dbReference type="Gene3D" id="3.30.420.10">
    <property type="entry name" value="Ribonuclease H-like superfamily/Ribonuclease H"/>
    <property type="match status" value="1"/>
</dbReference>
<dbReference type="NCBIfam" id="TIGR00592">
    <property type="entry name" value="pol2"/>
    <property type="match status" value="1"/>
</dbReference>
<evidence type="ECO:0000256" key="7">
    <source>
        <dbReference type="ARBA" id="ARBA00022771"/>
    </source>
</evidence>
<reference evidence="18 19" key="1">
    <citation type="journal article" date="2024" name="Nat. Commun.">
        <title>Phylogenomics reveals the evolutionary origins of lichenization in chlorophyte algae.</title>
        <authorList>
            <person name="Puginier C."/>
            <person name="Libourel C."/>
            <person name="Otte J."/>
            <person name="Skaloud P."/>
            <person name="Haon M."/>
            <person name="Grisel S."/>
            <person name="Petersen M."/>
            <person name="Berrin J.G."/>
            <person name="Delaux P.M."/>
            <person name="Dal Grande F."/>
            <person name="Keller J."/>
        </authorList>
    </citation>
    <scope>NUCLEOTIDE SEQUENCE [LARGE SCALE GENOMIC DNA]</scope>
    <source>
        <strain evidence="18 19">SAG 216-7</strain>
    </source>
</reference>
<dbReference type="InterPro" id="IPR006134">
    <property type="entry name" value="DNA-dir_DNA_pol_B_multi_dom"/>
</dbReference>
<dbReference type="EC" id="2.7.7.7" evidence="12"/>
<dbReference type="EMBL" id="JALJOT010000003">
    <property type="protein sequence ID" value="KAK9916883.1"/>
    <property type="molecule type" value="Genomic_DNA"/>
</dbReference>
<accession>A0ABR2YYF6</accession>
<evidence type="ECO:0000256" key="10">
    <source>
        <dbReference type="ARBA" id="ARBA00023125"/>
    </source>
</evidence>
<dbReference type="Gene3D" id="1.10.287.690">
    <property type="entry name" value="Helix hairpin bin"/>
    <property type="match status" value="1"/>
</dbReference>
<dbReference type="InterPro" id="IPR006133">
    <property type="entry name" value="DNA-dir_DNA_pol_B_exonuc"/>
</dbReference>
<evidence type="ECO:0000256" key="1">
    <source>
        <dbReference type="ARBA" id="ARBA00004123"/>
    </source>
</evidence>
<evidence type="ECO:0000256" key="8">
    <source>
        <dbReference type="ARBA" id="ARBA00022833"/>
    </source>
</evidence>
<feature type="compositionally biased region" description="Basic and acidic residues" evidence="13">
    <location>
        <begin position="362"/>
        <end position="371"/>
    </location>
</feature>
<protein>
    <recommendedName>
        <fullName evidence="12">DNA polymerase</fullName>
        <ecNumber evidence="12">2.7.7.7</ecNumber>
    </recommendedName>
</protein>
<feature type="compositionally biased region" description="Low complexity" evidence="13">
    <location>
        <begin position="141"/>
        <end position="152"/>
    </location>
</feature>
<dbReference type="Proteomes" id="UP001491310">
    <property type="component" value="Unassembled WGS sequence"/>
</dbReference>
<feature type="region of interest" description="Disordered" evidence="13">
    <location>
        <begin position="66"/>
        <end position="86"/>
    </location>
</feature>
<keyword evidence="6" id="KW-0479">Metal-binding</keyword>
<dbReference type="InterPro" id="IPR045846">
    <property type="entry name" value="POLBc_alpha"/>
</dbReference>
<evidence type="ECO:0000256" key="5">
    <source>
        <dbReference type="ARBA" id="ARBA00022705"/>
    </source>
</evidence>
<evidence type="ECO:0000256" key="13">
    <source>
        <dbReference type="SAM" id="MobiDB-lite"/>
    </source>
</evidence>
<evidence type="ECO:0000259" key="16">
    <source>
        <dbReference type="Pfam" id="PF08996"/>
    </source>
</evidence>
<organism evidence="18 19">
    <name type="scientific">Coccomyxa subellipsoidea</name>
    <dbReference type="NCBI Taxonomy" id="248742"/>
    <lineage>
        <taxon>Eukaryota</taxon>
        <taxon>Viridiplantae</taxon>
        <taxon>Chlorophyta</taxon>
        <taxon>core chlorophytes</taxon>
        <taxon>Trebouxiophyceae</taxon>
        <taxon>Trebouxiophyceae incertae sedis</taxon>
        <taxon>Coccomyxaceae</taxon>
        <taxon>Coccomyxa</taxon>
    </lineage>
</organism>
<name>A0ABR2YYF6_9CHLO</name>
<keyword evidence="7" id="KW-0863">Zinc-finger</keyword>
<evidence type="ECO:0000256" key="11">
    <source>
        <dbReference type="ARBA" id="ARBA00023242"/>
    </source>
</evidence>
<evidence type="ECO:0000256" key="3">
    <source>
        <dbReference type="ARBA" id="ARBA00022679"/>
    </source>
</evidence>
<dbReference type="SMART" id="SM00486">
    <property type="entry name" value="POLBc"/>
    <property type="match status" value="1"/>
</dbReference>
<feature type="domain" description="DNA-directed DNA polymerase family B multifunctional" evidence="14">
    <location>
        <begin position="822"/>
        <end position="1278"/>
    </location>
</feature>
<dbReference type="SUPFAM" id="SSF53098">
    <property type="entry name" value="Ribonuclease H-like"/>
    <property type="match status" value="1"/>
</dbReference>
<feature type="region of interest" description="Disordered" evidence="13">
    <location>
        <begin position="352"/>
        <end position="373"/>
    </location>
</feature>
<evidence type="ECO:0000259" key="14">
    <source>
        <dbReference type="Pfam" id="PF00136"/>
    </source>
</evidence>
<dbReference type="Gene3D" id="1.10.132.60">
    <property type="entry name" value="DNA polymerase family B, C-terminal domain"/>
    <property type="match status" value="1"/>
</dbReference>
<feature type="region of interest" description="Disordered" evidence="13">
    <location>
        <begin position="860"/>
        <end position="879"/>
    </location>
</feature>
<evidence type="ECO:0000256" key="6">
    <source>
        <dbReference type="ARBA" id="ARBA00022723"/>
    </source>
</evidence>
<dbReference type="PROSITE" id="PS00116">
    <property type="entry name" value="DNA_POLYMERASE_B"/>
    <property type="match status" value="1"/>
</dbReference>
<evidence type="ECO:0000313" key="19">
    <source>
        <dbReference type="Proteomes" id="UP001491310"/>
    </source>
</evidence>
<keyword evidence="8" id="KW-0862">Zinc</keyword>
<dbReference type="Pfam" id="PF00136">
    <property type="entry name" value="DNA_pol_B"/>
    <property type="match status" value="1"/>
</dbReference>
<dbReference type="Pfam" id="PF12254">
    <property type="entry name" value="DNA_pol_alpha_N"/>
    <property type="match status" value="1"/>
</dbReference>
<keyword evidence="3 12" id="KW-0808">Transferase</keyword>
<dbReference type="InterPro" id="IPR036397">
    <property type="entry name" value="RNaseH_sf"/>
</dbReference>
<comment type="similarity">
    <text evidence="2 12">Belongs to the DNA polymerase type-B family.</text>
</comment>
<keyword evidence="19" id="KW-1185">Reference proteome</keyword>
<evidence type="ECO:0000256" key="9">
    <source>
        <dbReference type="ARBA" id="ARBA00022932"/>
    </source>
</evidence>